<evidence type="ECO:0000313" key="2">
    <source>
        <dbReference type="Proteomes" id="UP001162891"/>
    </source>
</evidence>
<evidence type="ECO:0000313" key="1">
    <source>
        <dbReference type="EMBL" id="BDG04402.1"/>
    </source>
</evidence>
<keyword evidence="2" id="KW-1185">Reference proteome</keyword>
<dbReference type="Proteomes" id="UP001162891">
    <property type="component" value="Chromosome"/>
</dbReference>
<accession>A0ABN6MX85</accession>
<dbReference type="RefSeq" id="WP_248352764.1">
    <property type="nucleotide sequence ID" value="NZ_AP025591.1"/>
</dbReference>
<dbReference type="EMBL" id="AP025591">
    <property type="protein sequence ID" value="BDG04402.1"/>
    <property type="molecule type" value="Genomic_DNA"/>
</dbReference>
<protein>
    <submittedName>
        <fullName evidence="1">Uncharacterized protein</fullName>
    </submittedName>
</protein>
<proteinExistence type="predicted"/>
<sequence length="380" mass="40755">MARTDRTARIAASVARSAGAPELVDTLTALEGSALSSLLLEVFRARAARVSPADLLHAAERAVHQPSSADARLLNRFDAAAFGAAAGFEARDLAPVAPLGACAALAGVHPNNVLGALRGAEVLGDPTVPLALEAALRRRDREARRGPPLRLCASARLLRLQPVDAPGFTPHFRLFSLVTAGRDVGEHRFETDALTDHVLVWLRLASTLQRQGFRFRRIEVEISDLEAISALLRAQGVDEDEIRSVAAAHRVGAADAVLAERGVELPSVVDDPRAALGAAHAQLPEEVALRLDRVRERVFPVIAAAYPAVVLRLDLSRLEGLGYYRGLALRIRFHGPAGMLPVADGGVTTWTQALLSDRKERLFVSAIGTELLCKLYRPLG</sequence>
<organism evidence="1 2">
    <name type="scientific">Anaeromyxobacter oryzae</name>
    <dbReference type="NCBI Taxonomy" id="2918170"/>
    <lineage>
        <taxon>Bacteria</taxon>
        <taxon>Pseudomonadati</taxon>
        <taxon>Myxococcota</taxon>
        <taxon>Myxococcia</taxon>
        <taxon>Myxococcales</taxon>
        <taxon>Cystobacterineae</taxon>
        <taxon>Anaeromyxobacteraceae</taxon>
        <taxon>Anaeromyxobacter</taxon>
    </lineage>
</organism>
<name>A0ABN6MX85_9BACT</name>
<reference evidence="2" key="1">
    <citation type="journal article" date="2022" name="Int. J. Syst. Evol. Microbiol.">
        <title>Anaeromyxobacter oryzae sp. nov., Anaeromyxobacter diazotrophicus sp. nov. and Anaeromyxobacter paludicola sp. nov., isolated from paddy soils.</title>
        <authorList>
            <person name="Itoh H."/>
            <person name="Xu Z."/>
            <person name="Mise K."/>
            <person name="Masuda Y."/>
            <person name="Ushijima N."/>
            <person name="Hayakawa C."/>
            <person name="Shiratori Y."/>
            <person name="Senoo K."/>
        </authorList>
    </citation>
    <scope>NUCLEOTIDE SEQUENCE [LARGE SCALE GENOMIC DNA]</scope>
    <source>
        <strain evidence="2">Red232</strain>
    </source>
</reference>
<gene>
    <name evidence="1" type="ORF">AMOR_33980</name>
</gene>